<dbReference type="GO" id="GO:0005198">
    <property type="term" value="F:structural molecule activity"/>
    <property type="evidence" value="ECO:0007669"/>
    <property type="project" value="InterPro"/>
</dbReference>
<dbReference type="Pfam" id="PF21158">
    <property type="entry name" value="flgK_1st_1"/>
    <property type="match status" value="1"/>
</dbReference>
<dbReference type="RefSeq" id="WP_175228137.1">
    <property type="nucleotide sequence ID" value="NZ_CADIKH010000017.1"/>
</dbReference>
<gene>
    <name evidence="12" type="ORF">LMG29542_03971</name>
</gene>
<dbReference type="PANTHER" id="PTHR30033:SF1">
    <property type="entry name" value="FLAGELLAR HOOK-ASSOCIATED PROTEIN 1"/>
    <property type="match status" value="1"/>
</dbReference>
<dbReference type="GO" id="GO:0005576">
    <property type="term" value="C:extracellular region"/>
    <property type="evidence" value="ECO:0007669"/>
    <property type="project" value="UniProtKB-SubCell"/>
</dbReference>
<evidence type="ECO:0000259" key="9">
    <source>
        <dbReference type="Pfam" id="PF21158"/>
    </source>
</evidence>
<dbReference type="SUPFAM" id="SSF64518">
    <property type="entry name" value="Phase 1 flagellin"/>
    <property type="match status" value="2"/>
</dbReference>
<dbReference type="Pfam" id="PF21159">
    <property type="entry name" value="FlgK_2nd"/>
    <property type="match status" value="1"/>
</dbReference>
<dbReference type="AlphaFoldDB" id="A0A6J5E771"/>
<dbReference type="PANTHER" id="PTHR30033">
    <property type="entry name" value="FLAGELLAR HOOK-ASSOCIATED PROTEIN 1"/>
    <property type="match status" value="1"/>
</dbReference>
<evidence type="ECO:0000259" key="11">
    <source>
        <dbReference type="Pfam" id="PF22638"/>
    </source>
</evidence>
<proteinExistence type="inferred from homology"/>
<dbReference type="InterPro" id="IPR049119">
    <property type="entry name" value="FlgK_D2-like"/>
</dbReference>
<feature type="domain" description="Flagellar hook-associated protein FlgK helical" evidence="11">
    <location>
        <begin position="95"/>
        <end position="334"/>
    </location>
</feature>
<evidence type="ECO:0000256" key="3">
    <source>
        <dbReference type="ARBA" id="ARBA00009677"/>
    </source>
</evidence>
<sequence>MSSSNLFGIGLSGLNAAQLGMSTTGNNIANSATAGYNRELAIFAESNGMQTGSGFLGVGVTTVTIQRQFSSTLTSELFSTQSKSSATSTYSQLISTLNNLIGDPTSGIGGAISSFFNSLQTLAGSANDGPTRQTVISSAQALASQINEMGQQIDQARQGVNTTLTSTVTQINSLTTQIAQLNAQIASAGTNGQPPNQLLDARDQAVSQLTQLVGVNVQTSSDGTDTVTLPNGMTLVQGTQSYQLGTTPSPSNPSELAITYLDPDSANPGKFVTTVLSDSSISGGSLGGTLQYRSQTLDPAAQQLGAIATSFAAQVNAQNELGIDQNGNAGGPLFKVADPTVIANRNNTGGASATATLTNPASPPVGDLKLTFDGTNYTLTNTSTGQVLGTSTTPPTATNPIGGVAITITGAMAAGDSFTIQPTEGALDTFGLATTAGSAIAASSPAIASNGSANTGTGKIAIGAASSGFVISSSMTLTYNATTNTLSGFPPGTTVTVNTTPPQTITIGATTDTVPYDPTNGATYTINSTATPPASPNGISFSLQGSPATGDTFTVGPNSGGTQDGSNATALFNLSTSTVFNGTTLTNGYAQFVNNVGNTTSNLLAMSTTQSATLAQITAQQQSVSGVNLDEEATNLLQYQQLYQANSKVIQTAQSMFDTILQAIS</sequence>
<accession>A0A6J5E771</accession>
<evidence type="ECO:0000256" key="6">
    <source>
        <dbReference type="ARBA" id="ARBA00023143"/>
    </source>
</evidence>
<dbReference type="InterPro" id="IPR053927">
    <property type="entry name" value="FlgK_helical"/>
</dbReference>
<name>A0A6J5E771_9BURK</name>
<evidence type="ECO:0000259" key="7">
    <source>
        <dbReference type="Pfam" id="PF00460"/>
    </source>
</evidence>
<dbReference type="PROSITE" id="PS00588">
    <property type="entry name" value="FLAGELLA_BB_ROD"/>
    <property type="match status" value="1"/>
</dbReference>
<protein>
    <recommendedName>
        <fullName evidence="4">Flagellar hook-associated protein 1</fullName>
    </recommendedName>
</protein>
<dbReference type="Pfam" id="PF06429">
    <property type="entry name" value="Flg_bbr_C"/>
    <property type="match status" value="1"/>
</dbReference>
<feature type="domain" description="Flagellar hook-associated protein 1 D3" evidence="10">
    <location>
        <begin position="445"/>
        <end position="557"/>
    </location>
</feature>
<dbReference type="GO" id="GO:0044780">
    <property type="term" value="P:bacterial-type flagellum assembly"/>
    <property type="evidence" value="ECO:0007669"/>
    <property type="project" value="InterPro"/>
</dbReference>
<feature type="domain" description="Flagellar basal-body/hook protein C-terminal" evidence="8">
    <location>
        <begin position="624"/>
        <end position="662"/>
    </location>
</feature>
<dbReference type="InterPro" id="IPR001444">
    <property type="entry name" value="Flag_bb_rod_N"/>
</dbReference>
<organism evidence="12 13">
    <name type="scientific">Paraburkholderia humisilvae</name>
    <dbReference type="NCBI Taxonomy" id="627669"/>
    <lineage>
        <taxon>Bacteria</taxon>
        <taxon>Pseudomonadati</taxon>
        <taxon>Pseudomonadota</taxon>
        <taxon>Betaproteobacteria</taxon>
        <taxon>Burkholderiales</taxon>
        <taxon>Burkholderiaceae</taxon>
        <taxon>Paraburkholderia</taxon>
    </lineage>
</organism>
<dbReference type="InterPro" id="IPR010930">
    <property type="entry name" value="Flg_bb/hook_C_dom"/>
</dbReference>
<comment type="subcellular location">
    <subcellularLocation>
        <location evidence="1">Bacterial flagellum</location>
    </subcellularLocation>
    <subcellularLocation>
        <location evidence="2">Secreted</location>
    </subcellularLocation>
</comment>
<evidence type="ECO:0000256" key="5">
    <source>
        <dbReference type="ARBA" id="ARBA00022525"/>
    </source>
</evidence>
<dbReference type="InterPro" id="IPR019776">
    <property type="entry name" value="Flagellar_basal_body_rod_CS"/>
</dbReference>
<evidence type="ECO:0000259" key="8">
    <source>
        <dbReference type="Pfam" id="PF06429"/>
    </source>
</evidence>
<dbReference type="Pfam" id="PF00460">
    <property type="entry name" value="Flg_bb_rod"/>
    <property type="match status" value="1"/>
</dbReference>
<dbReference type="EMBL" id="CADIKH010000017">
    <property type="protein sequence ID" value="CAB3760962.1"/>
    <property type="molecule type" value="Genomic_DNA"/>
</dbReference>
<dbReference type="Pfam" id="PF22638">
    <property type="entry name" value="FlgK_D1"/>
    <property type="match status" value="1"/>
</dbReference>
<feature type="domain" description="Flagellar hook-associated protein 1 D2-like" evidence="9">
    <location>
        <begin position="343"/>
        <end position="422"/>
    </location>
</feature>
<dbReference type="Proteomes" id="UP000494363">
    <property type="component" value="Unassembled WGS sequence"/>
</dbReference>
<keyword evidence="13" id="KW-1185">Reference proteome</keyword>
<comment type="similarity">
    <text evidence="3">Belongs to the flagella basal body rod proteins family.</text>
</comment>
<dbReference type="GO" id="GO:0009424">
    <property type="term" value="C:bacterial-type flagellum hook"/>
    <property type="evidence" value="ECO:0007669"/>
    <property type="project" value="InterPro"/>
</dbReference>
<dbReference type="PRINTS" id="PR01005">
    <property type="entry name" value="FLGHOOKAP1"/>
</dbReference>
<reference evidence="12 13" key="1">
    <citation type="submission" date="2020-04" db="EMBL/GenBank/DDBJ databases">
        <authorList>
            <person name="De Canck E."/>
        </authorList>
    </citation>
    <scope>NUCLEOTIDE SEQUENCE [LARGE SCALE GENOMIC DNA]</scope>
    <source>
        <strain evidence="12 13">LMG 29542</strain>
    </source>
</reference>
<dbReference type="InterPro" id="IPR049474">
    <property type="entry name" value="FlgK_D3"/>
</dbReference>
<evidence type="ECO:0000313" key="13">
    <source>
        <dbReference type="Proteomes" id="UP000494363"/>
    </source>
</evidence>
<dbReference type="InterPro" id="IPR002371">
    <property type="entry name" value="FlgK"/>
</dbReference>
<feature type="domain" description="Flagellar basal body rod protein N-terminal" evidence="7">
    <location>
        <begin position="10"/>
        <end position="36"/>
    </location>
</feature>
<evidence type="ECO:0000313" key="12">
    <source>
        <dbReference type="EMBL" id="CAB3760962.1"/>
    </source>
</evidence>
<evidence type="ECO:0000259" key="10">
    <source>
        <dbReference type="Pfam" id="PF21159"/>
    </source>
</evidence>
<dbReference type="NCBIfam" id="TIGR02492">
    <property type="entry name" value="flgK_ends"/>
    <property type="match status" value="1"/>
</dbReference>
<keyword evidence="5" id="KW-0964">Secreted</keyword>
<keyword evidence="6" id="KW-0975">Bacterial flagellum</keyword>
<evidence type="ECO:0000256" key="2">
    <source>
        <dbReference type="ARBA" id="ARBA00004613"/>
    </source>
</evidence>
<evidence type="ECO:0000256" key="1">
    <source>
        <dbReference type="ARBA" id="ARBA00004365"/>
    </source>
</evidence>
<evidence type="ECO:0000256" key="4">
    <source>
        <dbReference type="ARBA" id="ARBA00016244"/>
    </source>
</evidence>